<dbReference type="CDD" id="cd06576">
    <property type="entry name" value="PASTA_Pbp2x-like_1"/>
    <property type="match status" value="1"/>
</dbReference>
<keyword evidence="3 4" id="KW-0472">Membrane</keyword>
<dbReference type="PANTHER" id="PTHR30627">
    <property type="entry name" value="PEPTIDOGLYCAN D,D-TRANSPEPTIDASE"/>
    <property type="match status" value="1"/>
</dbReference>
<dbReference type="InterPro" id="IPR050515">
    <property type="entry name" value="Beta-lactam/transpept"/>
</dbReference>
<dbReference type="SUPFAM" id="SSF54184">
    <property type="entry name" value="Penicillin-binding protein 2x (pbp-2x), c-terminal domain"/>
    <property type="match status" value="2"/>
</dbReference>
<reference evidence="6 7" key="1">
    <citation type="submission" date="2019-04" db="EMBL/GenBank/DDBJ databases">
        <authorList>
            <person name="Embree M."/>
            <person name="Gaffney J.R."/>
        </authorList>
    </citation>
    <scope>NUCLEOTIDE SEQUENCE [LARGE SCALE GENOMIC DNA]</scope>
    <source>
        <strain evidence="6 7">JE7A12</strain>
    </source>
</reference>
<dbReference type="InterPro" id="IPR036138">
    <property type="entry name" value="PBP_dimer_sf"/>
</dbReference>
<feature type="domain" description="PASTA" evidence="5">
    <location>
        <begin position="688"/>
        <end position="753"/>
    </location>
</feature>
<keyword evidence="4" id="KW-1133">Transmembrane helix</keyword>
<feature type="domain" description="PASTA" evidence="5">
    <location>
        <begin position="621"/>
        <end position="685"/>
    </location>
</feature>
<evidence type="ECO:0000256" key="4">
    <source>
        <dbReference type="SAM" id="Phobius"/>
    </source>
</evidence>
<dbReference type="SUPFAM" id="SSF56601">
    <property type="entry name" value="beta-lactamase/transpeptidase-like"/>
    <property type="match status" value="1"/>
</dbReference>
<evidence type="ECO:0000313" key="7">
    <source>
        <dbReference type="Proteomes" id="UP000301475"/>
    </source>
</evidence>
<dbReference type="Pfam" id="PF03717">
    <property type="entry name" value="PBP_dimer"/>
    <property type="match status" value="1"/>
</dbReference>
<proteinExistence type="inferred from homology"/>
<name>A0A4P8XY40_9FIRM</name>
<dbReference type="PROSITE" id="PS51178">
    <property type="entry name" value="PASTA"/>
    <property type="match status" value="2"/>
</dbReference>
<evidence type="ECO:0000313" key="6">
    <source>
        <dbReference type="EMBL" id="QCT06980.1"/>
    </source>
</evidence>
<dbReference type="SUPFAM" id="SSF56519">
    <property type="entry name" value="Penicillin binding protein dimerisation domain"/>
    <property type="match status" value="1"/>
</dbReference>
<dbReference type="GO" id="GO:0008658">
    <property type="term" value="F:penicillin binding"/>
    <property type="evidence" value="ECO:0007669"/>
    <property type="project" value="InterPro"/>
</dbReference>
<gene>
    <name evidence="6" type="ORF">E5Z56_06210</name>
</gene>
<dbReference type="GO" id="GO:0071555">
    <property type="term" value="P:cell wall organization"/>
    <property type="evidence" value="ECO:0007669"/>
    <property type="project" value="TreeGrafter"/>
</dbReference>
<dbReference type="OrthoDB" id="9804124at2"/>
<dbReference type="Gene3D" id="3.90.1310.10">
    <property type="entry name" value="Penicillin-binding protein 2a (Domain 2)"/>
    <property type="match status" value="1"/>
</dbReference>
<dbReference type="PANTHER" id="PTHR30627:SF1">
    <property type="entry name" value="PEPTIDOGLYCAN D,D-TRANSPEPTIDASE FTSI"/>
    <property type="match status" value="1"/>
</dbReference>
<dbReference type="KEGG" id="ruj:E5Z56_06210"/>
<dbReference type="Pfam" id="PF03793">
    <property type="entry name" value="PASTA"/>
    <property type="match status" value="2"/>
</dbReference>
<dbReference type="Pfam" id="PF00905">
    <property type="entry name" value="Transpeptidase"/>
    <property type="match status" value="1"/>
</dbReference>
<sequence>MKEIRKEQDQLAKNVKGVNQKLRHRTMILLAIILVIGFGAATCRLAFLQVVKGESLSQKAVEQQLHDTEISAKRGTIYDRTGKVLAQSASVWRVVMAPANFKTDEQREYVAKNLSKILDLDYDEVLKETKENSYYVSVKRKIETKERNKILKLQDTLSEKYQLENVIQLLDDYKRYYPYNELASSVIGFTGEDDQGLEGLEYQYNKYLSGTSGRLISARNSQGVDMPFAYEQSVDAKDGNNLVLTIDETVQAVVEKYMQQNIITNKVYNRGCAIMMDVTNGEIIAMATVGGYDLNEPYTIADETKQKEIKAITDKKKKNKAYNEALAEQWRNKAISDTYYPGSVFKIITSAMALEEGVVNADTSTFNCTGSMQVSDRLIHCHDWNGHGTQTFEQAIINSCNPAFMQIGAKVGAAKFWEYYQAFGYSELTGIDLPGESDDQFFTPDGSMGVVDLAVASFGQGFSITPIQMITAVSAVANGGNLVQPHVVKQIQDSNGNVVQNYDTKIKRKVVSSSVSKTLNTILQHNSEQGGVKCGYVAGYRVAGKTGTSEKLVDSNGDGVEDYIASFLGYAPADNPKYAMLMFFDTPTGDNYYGSVVAAPVFSQIMEEVLPYLEVETEYTDSEREDLDVIADQYVGLSTEDAQQKISDAGLTPVVKGSGSKVIAQMPESNSTVPKGGTVVLYTDKSSAKETVEVPNLLDMSLSDVNSIASQYGLNVSVKGTSSTSGDGISTKQSIAEGTKVSEGTVITVTFSPQSGIAE</sequence>
<dbReference type="SMART" id="SM00740">
    <property type="entry name" value="PASTA"/>
    <property type="match status" value="2"/>
</dbReference>
<accession>A0A4P8XY40</accession>
<keyword evidence="4" id="KW-0812">Transmembrane</keyword>
<feature type="transmembrane region" description="Helical" evidence="4">
    <location>
        <begin position="26"/>
        <end position="47"/>
    </location>
</feature>
<dbReference type="InterPro" id="IPR012338">
    <property type="entry name" value="Beta-lactam/transpept-like"/>
</dbReference>
<dbReference type="Gene3D" id="3.40.710.10">
    <property type="entry name" value="DD-peptidase/beta-lactamase superfamily"/>
    <property type="match status" value="1"/>
</dbReference>
<dbReference type="Proteomes" id="UP000301475">
    <property type="component" value="Chromosome"/>
</dbReference>
<evidence type="ECO:0000256" key="2">
    <source>
        <dbReference type="ARBA" id="ARBA00007171"/>
    </source>
</evidence>
<organism evidence="6 7">
    <name type="scientific">Ruminococcus bovis</name>
    <dbReference type="NCBI Taxonomy" id="2564099"/>
    <lineage>
        <taxon>Bacteria</taxon>
        <taxon>Bacillati</taxon>
        <taxon>Bacillota</taxon>
        <taxon>Clostridia</taxon>
        <taxon>Eubacteriales</taxon>
        <taxon>Oscillospiraceae</taxon>
        <taxon>Ruminococcus</taxon>
    </lineage>
</organism>
<dbReference type="InterPro" id="IPR001460">
    <property type="entry name" value="PCN-bd_Tpept"/>
</dbReference>
<dbReference type="InterPro" id="IPR005543">
    <property type="entry name" value="PASTA_dom"/>
</dbReference>
<keyword evidence="7" id="KW-1185">Reference proteome</keyword>
<dbReference type="GO" id="GO:0005886">
    <property type="term" value="C:plasma membrane"/>
    <property type="evidence" value="ECO:0007669"/>
    <property type="project" value="TreeGrafter"/>
</dbReference>
<dbReference type="AlphaFoldDB" id="A0A4P8XY40"/>
<evidence type="ECO:0000256" key="1">
    <source>
        <dbReference type="ARBA" id="ARBA00004370"/>
    </source>
</evidence>
<dbReference type="CDD" id="cd06575">
    <property type="entry name" value="PASTA_Pbp2x-like_2"/>
    <property type="match status" value="1"/>
</dbReference>
<dbReference type="Gene3D" id="3.30.10.20">
    <property type="match status" value="2"/>
</dbReference>
<evidence type="ECO:0000256" key="3">
    <source>
        <dbReference type="ARBA" id="ARBA00023136"/>
    </source>
</evidence>
<comment type="subcellular location">
    <subcellularLocation>
        <location evidence="1">Membrane</location>
    </subcellularLocation>
</comment>
<evidence type="ECO:0000259" key="5">
    <source>
        <dbReference type="PROSITE" id="PS51178"/>
    </source>
</evidence>
<comment type="similarity">
    <text evidence="2">Belongs to the transpeptidase family.</text>
</comment>
<protein>
    <submittedName>
        <fullName evidence="6">PASTA domain-containing protein</fullName>
    </submittedName>
</protein>
<dbReference type="EMBL" id="CP039381">
    <property type="protein sequence ID" value="QCT06980.1"/>
    <property type="molecule type" value="Genomic_DNA"/>
</dbReference>
<dbReference type="InterPro" id="IPR005311">
    <property type="entry name" value="PBP_dimer"/>
</dbReference>